<dbReference type="OrthoDB" id="3393679at2"/>
<dbReference type="Pfam" id="PF24837">
    <property type="entry name" value="AMIN-like"/>
    <property type="match status" value="1"/>
</dbReference>
<feature type="chain" id="PRO_5038467334" description="AMIN-like domain-containing protein" evidence="1">
    <location>
        <begin position="22"/>
        <end position="214"/>
    </location>
</feature>
<feature type="signal peptide" evidence="1">
    <location>
        <begin position="1"/>
        <end position="21"/>
    </location>
</feature>
<evidence type="ECO:0000313" key="4">
    <source>
        <dbReference type="Proteomes" id="UP000293852"/>
    </source>
</evidence>
<gene>
    <name evidence="3" type="ORF">EV386_2830</name>
</gene>
<accession>A0A4Q7M4H9</accession>
<name>A0A4Q7M4H9_9MICO</name>
<dbReference type="Proteomes" id="UP000293852">
    <property type="component" value="Unassembled WGS sequence"/>
</dbReference>
<proteinExistence type="predicted"/>
<reference evidence="3 4" key="1">
    <citation type="submission" date="2019-02" db="EMBL/GenBank/DDBJ databases">
        <title>Sequencing the genomes of 1000 actinobacteria strains.</title>
        <authorList>
            <person name="Klenk H.-P."/>
        </authorList>
    </citation>
    <scope>NUCLEOTIDE SEQUENCE [LARGE SCALE GENOMIC DNA]</scope>
    <source>
        <strain evidence="3 4">DSM 16932</strain>
    </source>
</reference>
<evidence type="ECO:0000259" key="2">
    <source>
        <dbReference type="Pfam" id="PF24837"/>
    </source>
</evidence>
<organism evidence="3 4">
    <name type="scientific">Xylanimonas ulmi</name>
    <dbReference type="NCBI Taxonomy" id="228973"/>
    <lineage>
        <taxon>Bacteria</taxon>
        <taxon>Bacillati</taxon>
        <taxon>Actinomycetota</taxon>
        <taxon>Actinomycetes</taxon>
        <taxon>Micrococcales</taxon>
        <taxon>Promicromonosporaceae</taxon>
        <taxon>Xylanimonas</taxon>
    </lineage>
</organism>
<comment type="caution">
    <text evidence="3">The sequence shown here is derived from an EMBL/GenBank/DDBJ whole genome shotgun (WGS) entry which is preliminary data.</text>
</comment>
<feature type="domain" description="AMIN-like" evidence="2">
    <location>
        <begin position="89"/>
        <end position="213"/>
    </location>
</feature>
<dbReference type="AlphaFoldDB" id="A0A4Q7M4H9"/>
<sequence>MRTRTRLATTTSILAAVLLVAGCGARPDHGPDARSVQTAAATSGDDVERDADAASRAAVDIAPLQTDADAWWWLDSAPSDDAALTPIGAHAETHDGVDRLVLDLTGTGAPGWSVEHVETATDEESGYRVDVAADQYVLLRLAGMAPPIDENGQSTQLDPQVLDVGGPALGQVAIRPWFGGVVNVFLGVRGDADPAITVAFDAAALRLTVDVAHP</sequence>
<dbReference type="RefSeq" id="WP_130415983.1">
    <property type="nucleotide sequence ID" value="NZ_SGWX01000001.1"/>
</dbReference>
<keyword evidence="1" id="KW-0732">Signal</keyword>
<protein>
    <recommendedName>
        <fullName evidence="2">AMIN-like domain-containing protein</fullName>
    </recommendedName>
</protein>
<dbReference type="PROSITE" id="PS51257">
    <property type="entry name" value="PROKAR_LIPOPROTEIN"/>
    <property type="match status" value="1"/>
</dbReference>
<dbReference type="EMBL" id="SGWX01000001">
    <property type="protein sequence ID" value="RZS62494.1"/>
    <property type="molecule type" value="Genomic_DNA"/>
</dbReference>
<evidence type="ECO:0000313" key="3">
    <source>
        <dbReference type="EMBL" id="RZS62494.1"/>
    </source>
</evidence>
<keyword evidence="4" id="KW-1185">Reference proteome</keyword>
<dbReference type="InterPro" id="IPR056303">
    <property type="entry name" value="AMIN-like"/>
</dbReference>
<evidence type="ECO:0000256" key="1">
    <source>
        <dbReference type="SAM" id="SignalP"/>
    </source>
</evidence>